<feature type="transmembrane region" description="Helical" evidence="5">
    <location>
        <begin position="327"/>
        <end position="346"/>
    </location>
</feature>
<feature type="domain" description="Sodium/calcium exchanger membrane region" evidence="6">
    <location>
        <begin position="39"/>
        <end position="174"/>
    </location>
</feature>
<dbReference type="Gene3D" id="1.20.1420.30">
    <property type="entry name" value="NCX, central ion-binding region"/>
    <property type="match status" value="2"/>
</dbReference>
<dbReference type="GO" id="GO:0006874">
    <property type="term" value="P:intracellular calcium ion homeostasis"/>
    <property type="evidence" value="ECO:0007669"/>
    <property type="project" value="TreeGrafter"/>
</dbReference>
<feature type="transmembrane region" description="Helical" evidence="5">
    <location>
        <begin position="300"/>
        <end position="320"/>
    </location>
</feature>
<dbReference type="NCBIfam" id="TIGR00367">
    <property type="entry name" value="calcium/sodium antiporter"/>
    <property type="match status" value="1"/>
</dbReference>
<dbReference type="GO" id="GO:0005886">
    <property type="term" value="C:plasma membrane"/>
    <property type="evidence" value="ECO:0007669"/>
    <property type="project" value="TreeGrafter"/>
</dbReference>
<feature type="transmembrane region" description="Helical" evidence="5">
    <location>
        <begin position="358"/>
        <end position="378"/>
    </location>
</feature>
<organism evidence="7 8">
    <name type="scientific">Pseudomonas fluorescens</name>
    <dbReference type="NCBI Taxonomy" id="294"/>
    <lineage>
        <taxon>Bacteria</taxon>
        <taxon>Pseudomonadati</taxon>
        <taxon>Pseudomonadota</taxon>
        <taxon>Gammaproteobacteria</taxon>
        <taxon>Pseudomonadales</taxon>
        <taxon>Pseudomonadaceae</taxon>
        <taxon>Pseudomonas</taxon>
    </lineage>
</organism>
<keyword evidence="4 5" id="KW-0472">Membrane</keyword>
<dbReference type="PANTHER" id="PTHR10846">
    <property type="entry name" value="SODIUM/POTASSIUM/CALCIUM EXCHANGER"/>
    <property type="match status" value="1"/>
</dbReference>
<evidence type="ECO:0000256" key="5">
    <source>
        <dbReference type="SAM" id="Phobius"/>
    </source>
</evidence>
<dbReference type="InterPro" id="IPR044880">
    <property type="entry name" value="NCX_ion-bd_dom_sf"/>
</dbReference>
<name>A0A5E7J9F8_PSEFL</name>
<comment type="subcellular location">
    <subcellularLocation>
        <location evidence="1">Membrane</location>
        <topology evidence="1">Multi-pass membrane protein</topology>
    </subcellularLocation>
</comment>
<proteinExistence type="predicted"/>
<evidence type="ECO:0000313" key="8">
    <source>
        <dbReference type="Proteomes" id="UP000326067"/>
    </source>
</evidence>
<gene>
    <name evidence="7" type="ORF">PS847_02050</name>
</gene>
<evidence type="ECO:0000259" key="6">
    <source>
        <dbReference type="Pfam" id="PF01699"/>
    </source>
</evidence>
<evidence type="ECO:0000256" key="2">
    <source>
        <dbReference type="ARBA" id="ARBA00022692"/>
    </source>
</evidence>
<evidence type="ECO:0000313" key="7">
    <source>
        <dbReference type="EMBL" id="VVO85971.1"/>
    </source>
</evidence>
<keyword evidence="3 5" id="KW-1133">Transmembrane helix</keyword>
<keyword evidence="2 5" id="KW-0812">Transmembrane</keyword>
<accession>A0A5E7J9F8</accession>
<feature type="transmembrane region" description="Helical" evidence="5">
    <location>
        <begin position="158"/>
        <end position="175"/>
    </location>
</feature>
<dbReference type="InterPro" id="IPR004481">
    <property type="entry name" value="K/Na/Ca-exchanger"/>
</dbReference>
<feature type="transmembrane region" description="Helical" evidence="5">
    <location>
        <begin position="269"/>
        <end position="288"/>
    </location>
</feature>
<protein>
    <recommendedName>
        <fullName evidence="6">Sodium/calcium exchanger membrane region domain-containing protein</fullName>
    </recommendedName>
</protein>
<evidence type="ECO:0000256" key="1">
    <source>
        <dbReference type="ARBA" id="ARBA00004141"/>
    </source>
</evidence>
<feature type="transmembrane region" description="Helical" evidence="5">
    <location>
        <begin position="234"/>
        <end position="257"/>
    </location>
</feature>
<evidence type="ECO:0000256" key="3">
    <source>
        <dbReference type="ARBA" id="ARBA00022989"/>
    </source>
</evidence>
<feature type="transmembrane region" description="Helical" evidence="5">
    <location>
        <begin position="196"/>
        <end position="222"/>
    </location>
</feature>
<dbReference type="Pfam" id="PF01699">
    <property type="entry name" value="Na_Ca_ex"/>
    <property type="match status" value="2"/>
</dbReference>
<dbReference type="GO" id="GO:0008273">
    <property type="term" value="F:calcium, potassium:sodium antiporter activity"/>
    <property type="evidence" value="ECO:0007669"/>
    <property type="project" value="TreeGrafter"/>
</dbReference>
<dbReference type="InterPro" id="IPR004837">
    <property type="entry name" value="NaCa_Exmemb"/>
</dbReference>
<reference evidence="7 8" key="1">
    <citation type="submission" date="2019-09" db="EMBL/GenBank/DDBJ databases">
        <authorList>
            <person name="Chandra G."/>
            <person name="Truman W A."/>
        </authorList>
    </citation>
    <scope>NUCLEOTIDE SEQUENCE [LARGE SCALE GENOMIC DNA]</scope>
    <source>
        <strain evidence="7">PS847</strain>
    </source>
</reference>
<feature type="transmembrane region" description="Helical" evidence="5">
    <location>
        <begin position="134"/>
        <end position="152"/>
    </location>
</feature>
<dbReference type="AlphaFoldDB" id="A0A5E7J9F8"/>
<dbReference type="EMBL" id="CABVIC010000002">
    <property type="protein sequence ID" value="VVO85971.1"/>
    <property type="molecule type" value="Genomic_DNA"/>
</dbReference>
<dbReference type="PANTHER" id="PTHR10846:SF8">
    <property type="entry name" value="INNER MEMBRANE PROTEIN YRBG"/>
    <property type="match status" value="1"/>
</dbReference>
<dbReference type="GO" id="GO:0005262">
    <property type="term" value="F:calcium channel activity"/>
    <property type="evidence" value="ECO:0007669"/>
    <property type="project" value="TreeGrafter"/>
</dbReference>
<feature type="transmembrane region" description="Helical" evidence="5">
    <location>
        <begin position="31"/>
        <end position="54"/>
    </location>
</feature>
<feature type="domain" description="Sodium/calcium exchanger membrane region" evidence="6">
    <location>
        <begin position="199"/>
        <end position="339"/>
    </location>
</feature>
<evidence type="ECO:0000256" key="4">
    <source>
        <dbReference type="ARBA" id="ARBA00023136"/>
    </source>
</evidence>
<sequence>MRSACCAAAPHGFACRPSTDGAPTIFGLADLPLINVIELLSGLCLLLIGAELMVRAAVRLAERLHVRPLIIGLTIVALGSSAPQMTVSLQAALTDNPDIAVGSVVGSGIFNILVTLGLSALIIPLRVSRQLVRLDIPLMIGASLLVFILAWNKDLGRFDGVLLLGALALYLGLLLRQSRHSTRPHTERPTETQQSWLISVLMILAGLAMLVFAGRLLLGAAVVVATDLGLSERVIGLTVVAVGTSLPELATSLIAALRGQRDIAVGNVIGANLFNLLGVLGLTALLAPTPLSVSPNALDFDLPVMLGVAALCLPVFYSGYRVTRAEGLLLLGLYLVYGLHVVSFTTGMPLAGKLERLMLFYVLPALLTFLLFTSIRAWRRQHHKRDVP</sequence>
<feature type="transmembrane region" description="Helical" evidence="5">
    <location>
        <begin position="99"/>
        <end position="122"/>
    </location>
</feature>
<dbReference type="Proteomes" id="UP000326067">
    <property type="component" value="Unassembled WGS sequence"/>
</dbReference>
<feature type="transmembrane region" description="Helical" evidence="5">
    <location>
        <begin position="66"/>
        <end position="87"/>
    </location>
</feature>